<keyword evidence="1" id="KW-1133">Transmembrane helix</keyword>
<protein>
    <submittedName>
        <fullName evidence="4">Bifunctional diguanylate cyclase/phosphodiesterase</fullName>
    </submittedName>
</protein>
<dbReference type="InterPro" id="IPR043128">
    <property type="entry name" value="Rev_trsase/Diguanyl_cyclase"/>
</dbReference>
<evidence type="ECO:0000256" key="1">
    <source>
        <dbReference type="SAM" id="Phobius"/>
    </source>
</evidence>
<dbReference type="InterPro" id="IPR000160">
    <property type="entry name" value="GGDEF_dom"/>
</dbReference>
<dbReference type="SUPFAM" id="SSF55073">
    <property type="entry name" value="Nucleotide cyclase"/>
    <property type="match status" value="1"/>
</dbReference>
<keyword evidence="1" id="KW-0812">Transmembrane</keyword>
<dbReference type="InterPro" id="IPR052155">
    <property type="entry name" value="Biofilm_reg_signaling"/>
</dbReference>
<comment type="caution">
    <text evidence="4">The sequence shown here is derived from an EMBL/GenBank/DDBJ whole genome shotgun (WGS) entry which is preliminary data.</text>
</comment>
<sequence>MLPQHHHSVPPRLRMAHIIAVGLALLVATVTLISMEYASLRHNMTNTMQVQMHIMASNLARSLLHGERVEANEVLASLADAPEIDAAVLYDMHKNQFAEYARRGSLPHAPKVRIKTQAQHQTDLHKSEIWQPIIYGDMQVGMLYMRSNMKGLYRQLLWYIGTTVTVMLVTLFAAALLLSRLQRAMLKAEERAGFLANYDTVTDLPNRHAFNGRFNSLLENARQRNTVLALLVFDLDDFKVINDTLGHDVGDKLLHLVAQRLISAAGGKDTVYRVGGDEFAMILDQPVDVENVDAVANRFIRTLAQPIILNDRNFYIGVSIGASLYPYDGEDAAHLLRDADAAMYYAKSRGKNNFQMFSAEMHHKSSTRLVLETEMRVALEERQFELYYQPQYSLPDQTLVGVEALIRWHHPQRGMLHPSSFIPVAEETGLIVRIGEWALEEACKQAMEWKSLGATLRMSVNLSGRQFRQESLVNTVTKIIEQTGMDSSLLELEITETVLMEDAETTITRLADLKSMGVHLAIDDFGTGYSSMAYLKRFPVSRLKIDRSFIRDIPRDADDVAITTATIQMAHSLKLEVVAEGVETKAQLQFLLEQGSDMVQGYLFSHPVDAQHMTDMVLTGKCKV</sequence>
<dbReference type="CDD" id="cd01948">
    <property type="entry name" value="EAL"/>
    <property type="match status" value="1"/>
</dbReference>
<name>A0ABW8GHH8_9PROT</name>
<evidence type="ECO:0000259" key="2">
    <source>
        <dbReference type="PROSITE" id="PS50883"/>
    </source>
</evidence>
<dbReference type="InterPro" id="IPR001633">
    <property type="entry name" value="EAL_dom"/>
</dbReference>
<dbReference type="InterPro" id="IPR033417">
    <property type="entry name" value="CHASE8"/>
</dbReference>
<dbReference type="Pfam" id="PF00563">
    <property type="entry name" value="EAL"/>
    <property type="match status" value="1"/>
</dbReference>
<dbReference type="SUPFAM" id="SSF141868">
    <property type="entry name" value="EAL domain-like"/>
    <property type="match status" value="1"/>
</dbReference>
<feature type="transmembrane region" description="Helical" evidence="1">
    <location>
        <begin position="15"/>
        <end position="38"/>
    </location>
</feature>
<evidence type="ECO:0000259" key="3">
    <source>
        <dbReference type="PROSITE" id="PS50887"/>
    </source>
</evidence>
<feature type="domain" description="EAL" evidence="2">
    <location>
        <begin position="368"/>
        <end position="621"/>
    </location>
</feature>
<dbReference type="Gene3D" id="3.30.70.270">
    <property type="match status" value="1"/>
</dbReference>
<reference evidence="4 5" key="1">
    <citation type="submission" date="2024-11" db="EMBL/GenBank/DDBJ databases">
        <authorList>
            <person name="Kaparullina E.N."/>
            <person name="Delegan Y.A."/>
            <person name="Doronina N.V."/>
        </authorList>
    </citation>
    <scope>NUCLEOTIDE SEQUENCE [LARGE SCALE GENOMIC DNA]</scope>
    <source>
        <strain evidence="4 5">7sh_L</strain>
    </source>
</reference>
<keyword evidence="5" id="KW-1185">Reference proteome</keyword>
<dbReference type="CDD" id="cd01949">
    <property type="entry name" value="GGDEF"/>
    <property type="match status" value="1"/>
</dbReference>
<dbReference type="PROSITE" id="PS50883">
    <property type="entry name" value="EAL"/>
    <property type="match status" value="1"/>
</dbReference>
<dbReference type="RefSeq" id="WP_400878189.1">
    <property type="nucleotide sequence ID" value="NZ_JBIWXY010000001.1"/>
</dbReference>
<organism evidence="4 5">
    <name type="scientific">Methylobacillus methanolivorans</name>
    <dbReference type="NCBI Taxonomy" id="1848927"/>
    <lineage>
        <taxon>Bacteria</taxon>
        <taxon>Pseudomonadati</taxon>
        <taxon>Pseudomonadota</taxon>
        <taxon>Betaproteobacteria</taxon>
        <taxon>Nitrosomonadales</taxon>
        <taxon>Methylophilaceae</taxon>
        <taxon>Methylobacillus</taxon>
    </lineage>
</organism>
<dbReference type="InterPro" id="IPR035919">
    <property type="entry name" value="EAL_sf"/>
</dbReference>
<dbReference type="Pfam" id="PF00990">
    <property type="entry name" value="GGDEF"/>
    <property type="match status" value="1"/>
</dbReference>
<dbReference type="NCBIfam" id="TIGR00254">
    <property type="entry name" value="GGDEF"/>
    <property type="match status" value="1"/>
</dbReference>
<feature type="transmembrane region" description="Helical" evidence="1">
    <location>
        <begin position="156"/>
        <end position="178"/>
    </location>
</feature>
<dbReference type="EMBL" id="JBIWXY010000001">
    <property type="protein sequence ID" value="MFJ5444831.1"/>
    <property type="molecule type" value="Genomic_DNA"/>
</dbReference>
<dbReference type="Pfam" id="PF17152">
    <property type="entry name" value="CHASE8"/>
    <property type="match status" value="1"/>
</dbReference>
<dbReference type="InterPro" id="IPR029787">
    <property type="entry name" value="Nucleotide_cyclase"/>
</dbReference>
<gene>
    <name evidence="4" type="ORF">ACIKP9_01165</name>
</gene>
<keyword evidence="1" id="KW-0472">Membrane</keyword>
<proteinExistence type="predicted"/>
<evidence type="ECO:0000313" key="5">
    <source>
        <dbReference type="Proteomes" id="UP001617669"/>
    </source>
</evidence>
<accession>A0ABW8GHH8</accession>
<dbReference type="PANTHER" id="PTHR44757:SF2">
    <property type="entry name" value="BIOFILM ARCHITECTURE MAINTENANCE PROTEIN MBAA"/>
    <property type="match status" value="1"/>
</dbReference>
<dbReference type="PROSITE" id="PS50887">
    <property type="entry name" value="GGDEF"/>
    <property type="match status" value="1"/>
</dbReference>
<evidence type="ECO:0000313" key="4">
    <source>
        <dbReference type="EMBL" id="MFJ5444831.1"/>
    </source>
</evidence>
<dbReference type="PANTHER" id="PTHR44757">
    <property type="entry name" value="DIGUANYLATE CYCLASE DGCP"/>
    <property type="match status" value="1"/>
</dbReference>
<dbReference type="Gene3D" id="3.20.20.450">
    <property type="entry name" value="EAL domain"/>
    <property type="match status" value="1"/>
</dbReference>
<feature type="domain" description="GGDEF" evidence="3">
    <location>
        <begin position="226"/>
        <end position="359"/>
    </location>
</feature>
<dbReference type="Proteomes" id="UP001617669">
    <property type="component" value="Unassembled WGS sequence"/>
</dbReference>
<dbReference type="SMART" id="SM00052">
    <property type="entry name" value="EAL"/>
    <property type="match status" value="1"/>
</dbReference>
<dbReference type="SMART" id="SM00267">
    <property type="entry name" value="GGDEF"/>
    <property type="match status" value="1"/>
</dbReference>